<name>M6G3C4_LEPIR</name>
<dbReference type="EMBL" id="AFLW02000250">
    <property type="protein sequence ID" value="EMM79240.1"/>
    <property type="molecule type" value="Genomic_DNA"/>
</dbReference>
<gene>
    <name evidence="1" type="ORF">LEP1GSC037_3470</name>
</gene>
<reference evidence="1 2" key="1">
    <citation type="submission" date="2013-01" db="EMBL/GenBank/DDBJ databases">
        <authorList>
            <person name="Harkins D.M."/>
            <person name="Durkin A.S."/>
            <person name="Brinkac L.M."/>
            <person name="Haft D.H."/>
            <person name="Selengut J.D."/>
            <person name="Sanka R."/>
            <person name="DePew J."/>
            <person name="Purushe J."/>
            <person name="Hospenthal D.R."/>
            <person name="Murray C.K."/>
            <person name="Pimentel G."/>
            <person name="Wasfy M."/>
            <person name="Parker T."/>
            <person name="Miller R.S."/>
            <person name="Vinetz J.M."/>
            <person name="Sutton G.G."/>
            <person name="Nierman W.C."/>
            <person name="Fouts D.E."/>
        </authorList>
    </citation>
    <scope>NUCLEOTIDE SEQUENCE [LARGE SCALE GENOMIC DNA]</scope>
    <source>
        <strain evidence="1 2">2006001854</strain>
    </source>
</reference>
<evidence type="ECO:0000313" key="2">
    <source>
        <dbReference type="Proteomes" id="UP000012128"/>
    </source>
</evidence>
<sequence>MSASQFDKALSIFPQICNGFHACGPGITYSHIRKVLGESANLSIFIRYESWLASLGLEEFKGKKIGNQTEKNSP</sequence>
<dbReference type="Proteomes" id="UP000012128">
    <property type="component" value="Unassembled WGS sequence"/>
</dbReference>
<comment type="caution">
    <text evidence="1">The sequence shown here is derived from an EMBL/GenBank/DDBJ whole genome shotgun (WGS) entry which is preliminary data.</text>
</comment>
<protein>
    <submittedName>
        <fullName evidence="1">Uncharacterized protein</fullName>
    </submittedName>
</protein>
<evidence type="ECO:0000313" key="1">
    <source>
        <dbReference type="EMBL" id="EMM79240.1"/>
    </source>
</evidence>
<organism evidence="1 2">
    <name type="scientific">Leptospira interrogans str. 2006001854</name>
    <dbReference type="NCBI Taxonomy" id="1001590"/>
    <lineage>
        <taxon>Bacteria</taxon>
        <taxon>Pseudomonadati</taxon>
        <taxon>Spirochaetota</taxon>
        <taxon>Spirochaetia</taxon>
        <taxon>Leptospirales</taxon>
        <taxon>Leptospiraceae</taxon>
        <taxon>Leptospira</taxon>
    </lineage>
</organism>
<dbReference type="AlphaFoldDB" id="M6G3C4"/>
<proteinExistence type="predicted"/>
<accession>M6G3C4</accession>